<accession>A0A2S9XGD0</accession>
<dbReference type="SUPFAM" id="SSF53901">
    <property type="entry name" value="Thiolase-like"/>
    <property type="match status" value="1"/>
</dbReference>
<dbReference type="RefSeq" id="WP_181198163.1">
    <property type="nucleotide sequence ID" value="NZ_PVNK01000231.1"/>
</dbReference>
<gene>
    <name evidence="4" type="primary">fabH_5</name>
    <name evidence="4" type="ORF">ENSA5_52470</name>
</gene>
<dbReference type="Proteomes" id="UP000237968">
    <property type="component" value="Unassembled WGS sequence"/>
</dbReference>
<name>A0A2S9XGD0_9BACT</name>
<feature type="domain" description="Beta-ketoacyl-[acyl-carrier-protein] synthase III C-terminal" evidence="3">
    <location>
        <begin position="283"/>
        <end position="372"/>
    </location>
</feature>
<evidence type="ECO:0000259" key="3">
    <source>
        <dbReference type="Pfam" id="PF08541"/>
    </source>
</evidence>
<dbReference type="Gene3D" id="3.40.47.10">
    <property type="match status" value="2"/>
</dbReference>
<keyword evidence="2 4" id="KW-0012">Acyltransferase</keyword>
<protein>
    <submittedName>
        <fullName evidence="4">3-oxoacyl-[acyl-carrier-protein] synthase 3</fullName>
        <ecNumber evidence="4">2.3.1.180</ecNumber>
    </submittedName>
</protein>
<dbReference type="PANTHER" id="PTHR34069:SF3">
    <property type="entry name" value="ACYL-COA:ACYL-COA ALKYLTRANSFERASE"/>
    <property type="match status" value="1"/>
</dbReference>
<comment type="caution">
    <text evidence="4">The sequence shown here is derived from an EMBL/GenBank/DDBJ whole genome shotgun (WGS) entry which is preliminary data.</text>
</comment>
<proteinExistence type="predicted"/>
<evidence type="ECO:0000256" key="1">
    <source>
        <dbReference type="ARBA" id="ARBA00022679"/>
    </source>
</evidence>
<reference evidence="4 5" key="1">
    <citation type="submission" date="2018-03" db="EMBL/GenBank/DDBJ databases">
        <title>Draft Genome Sequences of the Obligatory Marine Myxobacteria Enhygromyxa salina SWB005.</title>
        <authorList>
            <person name="Poehlein A."/>
            <person name="Moghaddam J.A."/>
            <person name="Harms H."/>
            <person name="Alanjari M."/>
            <person name="Koenig G.M."/>
            <person name="Daniel R."/>
            <person name="Schaeberle T.F."/>
        </authorList>
    </citation>
    <scope>NUCLEOTIDE SEQUENCE [LARGE SCALE GENOMIC DNA]</scope>
    <source>
        <strain evidence="4 5">SWB005</strain>
    </source>
</reference>
<dbReference type="AlphaFoldDB" id="A0A2S9XGD0"/>
<evidence type="ECO:0000313" key="5">
    <source>
        <dbReference type="Proteomes" id="UP000237968"/>
    </source>
</evidence>
<dbReference type="GO" id="GO:0044550">
    <property type="term" value="P:secondary metabolite biosynthetic process"/>
    <property type="evidence" value="ECO:0007669"/>
    <property type="project" value="TreeGrafter"/>
</dbReference>
<evidence type="ECO:0000256" key="2">
    <source>
        <dbReference type="ARBA" id="ARBA00023315"/>
    </source>
</evidence>
<keyword evidence="5" id="KW-1185">Reference proteome</keyword>
<dbReference type="Pfam" id="PF08541">
    <property type="entry name" value="ACP_syn_III_C"/>
    <property type="match status" value="1"/>
</dbReference>
<dbReference type="GO" id="GO:0033818">
    <property type="term" value="F:beta-ketoacyl-acyl-carrier-protein synthase III activity"/>
    <property type="evidence" value="ECO:0007669"/>
    <property type="project" value="UniProtKB-EC"/>
</dbReference>
<dbReference type="InterPro" id="IPR016039">
    <property type="entry name" value="Thiolase-like"/>
</dbReference>
<dbReference type="EMBL" id="PVNK01000231">
    <property type="protein sequence ID" value="PRP91810.1"/>
    <property type="molecule type" value="Genomic_DNA"/>
</dbReference>
<dbReference type="EC" id="2.3.1.180" evidence="4"/>
<dbReference type="PANTHER" id="PTHR34069">
    <property type="entry name" value="3-OXOACYL-[ACYL-CARRIER-PROTEIN] SYNTHASE 3"/>
    <property type="match status" value="1"/>
</dbReference>
<dbReference type="InterPro" id="IPR013747">
    <property type="entry name" value="ACP_syn_III_C"/>
</dbReference>
<evidence type="ECO:0000313" key="4">
    <source>
        <dbReference type="EMBL" id="PRP91810.1"/>
    </source>
</evidence>
<organism evidence="4 5">
    <name type="scientific">Enhygromyxa salina</name>
    <dbReference type="NCBI Taxonomy" id="215803"/>
    <lineage>
        <taxon>Bacteria</taxon>
        <taxon>Pseudomonadati</taxon>
        <taxon>Myxococcota</taxon>
        <taxon>Polyangia</taxon>
        <taxon>Nannocystales</taxon>
        <taxon>Nannocystaceae</taxon>
        <taxon>Enhygromyxa</taxon>
    </lineage>
</organism>
<sequence length="374" mass="39732">MLRHDKDNMANPTSVGILGMGVFLPETIRLNDHWDAYVEEHQRRAAESILRSIETPTAVGEMDPEVAAGLAAYREDPFRGAVRRRVIDPEMGAAEMGARAAKQALDDAGLSPRDVGLLMVFSDPPDNPIPEDHGRIAELLELPVNTMSLTASAACASYVHQLTVATHLHGRAYEGVALAIQTSAASRVSNPARSGSVVVGDASVASVIGPVSADLGFIDATFRTRGNYYRTVQIRPSEDQGALWYKGGAHKSDLAYTGPDAAGLAEVGARAVSLVTEVCEQLLAKAGCTIEDVAFLASPQTFPWLPGACARALGLPEDRTLETFSDYGHCMAAGAPLNLYTAARAGRLSRGDLVLTYAQGAGFMQGASLLRWGR</sequence>
<keyword evidence="1 4" id="KW-0808">Transferase</keyword>